<dbReference type="Pfam" id="PF01315">
    <property type="entry name" value="Ald_Xan_dh_C"/>
    <property type="match status" value="1"/>
</dbReference>
<sequence length="702" mass="73429">MLDRTSYAMGTSPVDRRAADRLRGEGRYVGDVGLHDVLHLAFLRSPIPHGTLAPLDVADALAVPGVVGVHVAQDVSDLGALTINPVLPLHRTPEYPILSGPVVNGLGQPIAAVLAETPHAAQDGVEALWVDIAESDAPPRNPVATRQWRTGDPMLAFSQAAHVVEVSIQHPRLAPSPLEPRAIAVDWTSEGVTVWLSTQTPHRARSELAQILGVSPDLLRVIAPDVGGAFGMKGSLYPEDVFAVWAAVYHRRSVRWSATRGEDFLSATHGRGLQTRGRLAVAADGTFLALEARVHAPLGAWVPNSGLVPAWNAARILPGGYDIPTVDIQTVATTDTRAPVGIYRGAGRPEAACLMERLVDKAACATGLDPLTLRARNVHVSGALPVRTATGNLLDSGDYPLVLQDAAAAVDYPALVAGRARKRDGGGLSGIGVAFYLEPSGEGFETARVTWSETSVEVASGSSSQGQGRETAYAQIAADVLRVSADNVVIRQGDTATCPAGIGAVASRGTAVGGSAVFVACERLYARRLGGEALPMIEDVRYENEGQAWGYGVTIVAVDVDRETGAVTITKAACFDDVGCVLNPAFVEGQIRGGFAQGLGEALMEQVAYDADGQLLTGSLMDYALPRAADMPPLSIEGSEHPSPLNALGVKGVGEAGTIGAPAAILNAVLDALQPLGVQHLDMPLTPCKVWSAIATAEKEIR</sequence>
<dbReference type="InterPro" id="IPR000674">
    <property type="entry name" value="Ald_Oxase/Xan_DH_a/b"/>
</dbReference>
<evidence type="ECO:0000313" key="5">
    <source>
        <dbReference type="EMBL" id="QXL89919.1"/>
    </source>
</evidence>
<dbReference type="InterPro" id="IPR036856">
    <property type="entry name" value="Ald_Oxase/Xan_DH_a/b_sf"/>
</dbReference>
<dbReference type="Pfam" id="PF20256">
    <property type="entry name" value="MoCoBD_2"/>
    <property type="match status" value="2"/>
</dbReference>
<dbReference type="SUPFAM" id="SSF56003">
    <property type="entry name" value="Molybdenum cofactor-binding domain"/>
    <property type="match status" value="1"/>
</dbReference>
<keyword evidence="2" id="KW-0560">Oxidoreductase</keyword>
<protein>
    <submittedName>
        <fullName evidence="5">Xanthine dehydrogenase family protein molybdopterin-binding subunit</fullName>
    </submittedName>
</protein>
<dbReference type="AlphaFoldDB" id="A0A975YHT8"/>
<evidence type="ECO:0000313" key="6">
    <source>
        <dbReference type="Proteomes" id="UP000693972"/>
    </source>
</evidence>
<dbReference type="InterPro" id="IPR016208">
    <property type="entry name" value="Ald_Oxase/xanthine_DH-like"/>
</dbReference>
<dbReference type="PANTHER" id="PTHR11908">
    <property type="entry name" value="XANTHINE DEHYDROGENASE"/>
    <property type="match status" value="1"/>
</dbReference>
<dbReference type="InterPro" id="IPR008274">
    <property type="entry name" value="AldOxase/xan_DH_MoCoBD1"/>
</dbReference>
<feature type="domain" description="Aldehyde oxidase/xanthine dehydrogenase a/b hammerhead" evidence="3">
    <location>
        <begin position="23"/>
        <end position="136"/>
    </location>
</feature>
<dbReference type="Proteomes" id="UP000693972">
    <property type="component" value="Unassembled WGS sequence"/>
</dbReference>
<accession>A0A975YHT8</accession>
<dbReference type="EMBL" id="JAIMBW010000001">
    <property type="protein sequence ID" value="MBY4891312.1"/>
    <property type="molecule type" value="Genomic_DNA"/>
</dbReference>
<dbReference type="GO" id="GO:0005506">
    <property type="term" value="F:iron ion binding"/>
    <property type="evidence" value="ECO:0007669"/>
    <property type="project" value="InterPro"/>
</dbReference>
<keyword evidence="1" id="KW-0500">Molybdenum</keyword>
<dbReference type="SUPFAM" id="SSF54665">
    <property type="entry name" value="CO dehydrogenase molybdoprotein N-domain-like"/>
    <property type="match status" value="1"/>
</dbReference>
<keyword evidence="6" id="KW-1185">Reference proteome</keyword>
<dbReference type="GO" id="GO:0016491">
    <property type="term" value="F:oxidoreductase activity"/>
    <property type="evidence" value="ECO:0007669"/>
    <property type="project" value="UniProtKB-KW"/>
</dbReference>
<evidence type="ECO:0000256" key="1">
    <source>
        <dbReference type="ARBA" id="ARBA00022505"/>
    </source>
</evidence>
<dbReference type="InterPro" id="IPR046867">
    <property type="entry name" value="AldOxase/xan_DH_MoCoBD2"/>
</dbReference>
<organism evidence="5">
    <name type="scientific">Gymnodinialimonas phycosphaerae</name>
    <dbReference type="NCBI Taxonomy" id="2841589"/>
    <lineage>
        <taxon>Bacteria</taxon>
        <taxon>Pseudomonadati</taxon>
        <taxon>Pseudomonadota</taxon>
        <taxon>Alphaproteobacteria</taxon>
        <taxon>Rhodobacterales</taxon>
        <taxon>Paracoccaceae</taxon>
        <taxon>Gymnodinialimonas</taxon>
    </lineage>
</organism>
<dbReference type="Pfam" id="PF02738">
    <property type="entry name" value="MoCoBD_1"/>
    <property type="match status" value="1"/>
</dbReference>
<reference evidence="5 6" key="1">
    <citation type="submission" date="2021-07" db="EMBL/GenBank/DDBJ databases">
        <title>Karlodiniumbacter phycospheric gen. nov., sp. nov., a phycosphere bacterium isolated from karlodinium veneficum.</title>
        <authorList>
            <person name="Peng Y."/>
            <person name="Jiang L."/>
            <person name="Lee J."/>
        </authorList>
    </citation>
    <scope>NUCLEOTIDE SEQUENCE</scope>
    <source>
        <strain evidence="5 6">N5</strain>
    </source>
</reference>
<dbReference type="Gene3D" id="3.30.365.10">
    <property type="entry name" value="Aldehyde oxidase/xanthine dehydrogenase, molybdopterin binding domain"/>
    <property type="match status" value="6"/>
</dbReference>
<dbReference type="InterPro" id="IPR037165">
    <property type="entry name" value="AldOxase/xan_DH_Mopterin-bd_sf"/>
</dbReference>
<dbReference type="SMART" id="SM01008">
    <property type="entry name" value="Ald_Xan_dh_C"/>
    <property type="match status" value="1"/>
</dbReference>
<evidence type="ECO:0000259" key="3">
    <source>
        <dbReference type="SMART" id="SM01008"/>
    </source>
</evidence>
<proteinExistence type="predicted"/>
<name>A0A975YHT8_9RHOB</name>
<dbReference type="Gene3D" id="3.90.1170.50">
    <property type="entry name" value="Aldehyde oxidase/xanthine dehydrogenase, a/b hammerhead"/>
    <property type="match status" value="1"/>
</dbReference>
<dbReference type="PANTHER" id="PTHR11908:SF132">
    <property type="entry name" value="ALDEHYDE OXIDASE 1-RELATED"/>
    <property type="match status" value="1"/>
</dbReference>
<gene>
    <name evidence="4" type="ORF">KUL25_00885</name>
    <name evidence="5" type="ORF">KUL25_00890</name>
</gene>
<evidence type="ECO:0000256" key="2">
    <source>
        <dbReference type="ARBA" id="ARBA00023002"/>
    </source>
</evidence>
<evidence type="ECO:0000313" key="4">
    <source>
        <dbReference type="EMBL" id="MBY4891312.1"/>
    </source>
</evidence>
<dbReference type="EMBL" id="CP078073">
    <property type="protein sequence ID" value="QXL89919.1"/>
    <property type="molecule type" value="Genomic_DNA"/>
</dbReference>